<dbReference type="InterPro" id="IPR019309">
    <property type="entry name" value="WASHC3"/>
</dbReference>
<feature type="domain" description="FH2" evidence="9">
    <location>
        <begin position="1092"/>
        <end position="1495"/>
    </location>
</feature>
<evidence type="ECO:0000313" key="18">
    <source>
        <dbReference type="Proteomes" id="UP000440732"/>
    </source>
</evidence>
<evidence type="ECO:0000259" key="8">
    <source>
        <dbReference type="PROSITE" id="PS51181"/>
    </source>
</evidence>
<dbReference type="PROSITE" id="PS50016">
    <property type="entry name" value="ZF_PHD_2"/>
    <property type="match status" value="1"/>
</dbReference>
<evidence type="ECO:0008006" key="20">
    <source>
        <dbReference type="Google" id="ProtNLM"/>
    </source>
</evidence>
<keyword evidence="5" id="KW-0175">Coiled coil</keyword>
<dbReference type="PROSITE" id="PS51181">
    <property type="entry name" value="PPASE_TENSIN"/>
    <property type="match status" value="1"/>
</dbReference>
<feature type="coiled-coil region" evidence="5">
    <location>
        <begin position="1374"/>
        <end position="1439"/>
    </location>
</feature>
<feature type="compositionally biased region" description="Basic and acidic residues" evidence="6">
    <location>
        <begin position="444"/>
        <end position="466"/>
    </location>
</feature>
<gene>
    <name evidence="14" type="ORF">PF001_g9158</name>
    <name evidence="13" type="ORF">PF002_g11622</name>
    <name evidence="12" type="ORF">PF006_g9772</name>
    <name evidence="11" type="ORF">PF007_g10486</name>
    <name evidence="10" type="ORF">PF009_g11509</name>
</gene>
<feature type="domain" description="PHD-type" evidence="7">
    <location>
        <begin position="494"/>
        <end position="564"/>
    </location>
</feature>
<evidence type="ECO:0000259" key="9">
    <source>
        <dbReference type="PROSITE" id="PS51444"/>
    </source>
</evidence>
<dbReference type="InterPro" id="IPR015425">
    <property type="entry name" value="FH2_Formin"/>
</dbReference>
<dbReference type="EMBL" id="QXGF01000546">
    <property type="protein sequence ID" value="KAE8938618.1"/>
    <property type="molecule type" value="Genomic_DNA"/>
</dbReference>
<dbReference type="Proteomes" id="UP000429523">
    <property type="component" value="Unassembled WGS sequence"/>
</dbReference>
<dbReference type="InterPro" id="IPR013083">
    <property type="entry name" value="Znf_RING/FYVE/PHD"/>
</dbReference>
<dbReference type="InterPro" id="IPR029021">
    <property type="entry name" value="Prot-tyrosine_phosphatase-like"/>
</dbReference>
<dbReference type="InterPro" id="IPR029023">
    <property type="entry name" value="Tensin_phosphatase"/>
</dbReference>
<evidence type="ECO:0000313" key="17">
    <source>
        <dbReference type="Proteomes" id="UP000440367"/>
    </source>
</evidence>
<evidence type="ECO:0000313" key="15">
    <source>
        <dbReference type="Proteomes" id="UP000429523"/>
    </source>
</evidence>
<evidence type="ECO:0000313" key="10">
    <source>
        <dbReference type="EMBL" id="KAE8938618.1"/>
    </source>
</evidence>
<evidence type="ECO:0000256" key="5">
    <source>
        <dbReference type="SAM" id="Coils"/>
    </source>
</evidence>
<keyword evidence="2 4" id="KW-0863">Zinc-finger</keyword>
<dbReference type="PANTHER" id="PTHR45733:SF34">
    <property type="entry name" value="FH2 DOMAIN-CONTAINING PROTEIN"/>
    <property type="match status" value="1"/>
</dbReference>
<dbReference type="Pfam" id="PF02181">
    <property type="entry name" value="FH2"/>
    <property type="match status" value="1"/>
</dbReference>
<accession>A0A6A3U6I3</accession>
<keyword evidence="1" id="KW-0479">Metal-binding</keyword>
<feature type="compositionally biased region" description="Basic and acidic residues" evidence="6">
    <location>
        <begin position="906"/>
        <end position="920"/>
    </location>
</feature>
<dbReference type="InterPro" id="IPR019787">
    <property type="entry name" value="Znf_PHD-finger"/>
</dbReference>
<dbReference type="SMART" id="SM00498">
    <property type="entry name" value="FH2"/>
    <property type="match status" value="1"/>
</dbReference>
<evidence type="ECO:0000313" key="12">
    <source>
        <dbReference type="EMBL" id="KAE9145369.1"/>
    </source>
</evidence>
<dbReference type="Proteomes" id="UP000440367">
    <property type="component" value="Unassembled WGS sequence"/>
</dbReference>
<dbReference type="EMBL" id="QXGA01000475">
    <property type="protein sequence ID" value="KAE9145369.1"/>
    <property type="molecule type" value="Genomic_DNA"/>
</dbReference>
<feature type="region of interest" description="Disordered" evidence="6">
    <location>
        <begin position="444"/>
        <end position="469"/>
    </location>
</feature>
<dbReference type="SUPFAM" id="SSF52799">
    <property type="entry name" value="(Phosphotyrosine protein) phosphatases II"/>
    <property type="match status" value="1"/>
</dbReference>
<evidence type="ECO:0000256" key="6">
    <source>
        <dbReference type="SAM" id="MobiDB-lite"/>
    </source>
</evidence>
<evidence type="ECO:0000313" key="13">
    <source>
        <dbReference type="EMBL" id="KAE9235111.1"/>
    </source>
</evidence>
<dbReference type="EMBL" id="QXGE01000434">
    <property type="protein sequence ID" value="KAE9312593.1"/>
    <property type="molecule type" value="Genomic_DNA"/>
</dbReference>
<feature type="region of interest" description="Disordered" evidence="6">
    <location>
        <begin position="896"/>
        <end position="920"/>
    </location>
</feature>
<dbReference type="Pfam" id="PF10152">
    <property type="entry name" value="CCDC53"/>
    <property type="match status" value="5"/>
</dbReference>
<dbReference type="EMBL" id="QXGD01000535">
    <property type="protein sequence ID" value="KAE9235111.1"/>
    <property type="molecule type" value="Genomic_DNA"/>
</dbReference>
<reference evidence="15 16" key="1">
    <citation type="submission" date="2018-08" db="EMBL/GenBank/DDBJ databases">
        <title>Genomic investigation of the strawberry pathogen Phytophthora fragariae indicates pathogenicity is determined by transcriptional variation in three key races.</title>
        <authorList>
            <person name="Adams T.M."/>
            <person name="Armitage A.D."/>
            <person name="Sobczyk M.K."/>
            <person name="Bates H.J."/>
            <person name="Dunwell J.M."/>
            <person name="Nellist C.F."/>
            <person name="Harrison R.J."/>
        </authorList>
    </citation>
    <scope>NUCLEOTIDE SEQUENCE [LARGE SCALE GENOMIC DNA]</scope>
    <source>
        <strain evidence="14 16">A4</strain>
        <strain evidence="13 17">BC-1</strain>
        <strain evidence="12 18">NOV-5</strain>
        <strain evidence="11 19">NOV-71</strain>
        <strain evidence="10 15">NOV-9</strain>
    </source>
</reference>
<sequence>MESLRRLTSSVFDAGPARLVRRASMGDTRPPDARSLELTFMTERLIVAGAPTASGETDKKRNVVNASQLAQFLDAQHRGRFLLFNLNALEDAEAADALHEQMLEFNWERDGMKAHTPPLELVFRICYALAAWLALDPQHVALVNCHSGKTRSGVVVACFLLFARLADDPTDAFVEFYRKRWDMASLTPQALRNKTPPSIQRFLRGFHELLTRKQPPNDKPLLLKAIVFRQLPVELQPCVQIWDDYRLVFCTDAGEEEAETPVLDWNEEDGFFAILWENGVELDGGFSILCSFGEDYDNADGVDASSRVLFRYADSTLFLLPGLVTLKKHDLDLMKQYEHGFDEDQFSVDLVLHENSARKPRNSVRMDYTGNSAIRQGLVEITKHHVVLPDPAMHSNFIRMGFCETPTTFALQCSQNAPNVALDLLHSKGLSACFAQERAEIAAKKEQEEGAKDHSEDSPAESDRQPLLRRQTTAEIVAMQSQRSRYSIPTAVGSSLCDTCKEDDYMMRPQIVRCAGRCGKYYHTTCVGLRKIPFGLTTMSDRTNHAVYVKKFFSAWECDACAPKSSPLSTASLPNGEIPANMKLVPSSWVGGDPGNPQDVADAGHADGSTRNATARDNLSVAVDAPDANAPEEFNQLKEFLATNGLSIEDLMKAATGPGTTSTSVAMSLANTLAAATSVVNTASSAPPKVDMTSALLSELKTVRKSSDPSEMSTGESKYTLMLKRGVPFEAVQNCMQKDGVDPSTLRPLPPIQSPHTNGGNTGEVADAQKTKLKDMEEYSSYFRMLRMGCQKEAVKQKIIMDGLDPIILDLGPDAIYEEVKNRIAATQSVSKLQDDIKCVNPPTSEIDKSAASEVLLKDHEVYAKYFKMLSMGLPEGAVRQKMKVDGVDERALDLGGDAPFSKLPKPAETENSVDPKNDMKLKDAPKFAKYFKMLQMGLLEGAVRQKMKVDGVDDRALDLGGDAMMSQLTGSSSDNDIKLQDDPTYAKYFKMLKMGLPEGAVRQKMKSEGVDERALDLGGDALVSELTLSKDDVKLQDDPVYSKYFKMLKMGLPEGAVKQKMLTENADVRALELGPDATVSKLTSSGDAKARATAVKPKRPRKKLHWQPISEDRLSNLNQQTIWEDEDDDADFDMDMDELEALFFANQNTGSAKKNSSRGQSKALKRKQSVTLIDGKRAMNAAISLARVKVSYSEIAQAVVKFDPNGLTVEQLVGINEFLPTSEEAALVSGYTGDKEMLGETEKFILEIAKVKRYAPRMESLVYKLSFTSRSAELSASLSHLQKAGEEVKGSRLLKTLLAVVLKLGNTLNGSAEDNGIKGFTVDSLLRLGHTKAVNQKTTVLHYLVRLVKKNHPQVLDFQAELRSVPLAARESFDTIDEEYKKLERGLTSLNNEMALLEKQAVESLGLEVTIKSMQTAASEIEAQMKALKEGIDRAREEVSSVLDYFGEDPKRNPTEFFTTLASFCTFFQRARNEVDAADEAAQRAERLKVRRSNSMRPQPKASNGTTLKVSRPILERSQTERTLQIHLKLEVP</sequence>
<feature type="compositionally biased region" description="Polar residues" evidence="6">
    <location>
        <begin position="1496"/>
        <end position="1510"/>
    </location>
</feature>
<dbReference type="SMART" id="SM00249">
    <property type="entry name" value="PHD"/>
    <property type="match status" value="1"/>
</dbReference>
<dbReference type="Gene3D" id="3.90.190.10">
    <property type="entry name" value="Protein tyrosine phosphatase superfamily"/>
    <property type="match status" value="1"/>
</dbReference>
<dbReference type="PROSITE" id="PS51444">
    <property type="entry name" value="FH2"/>
    <property type="match status" value="1"/>
</dbReference>
<dbReference type="Proteomes" id="UP000441208">
    <property type="component" value="Unassembled WGS sequence"/>
</dbReference>
<evidence type="ECO:0000313" key="19">
    <source>
        <dbReference type="Proteomes" id="UP000441208"/>
    </source>
</evidence>
<proteinExistence type="predicted"/>
<dbReference type="GO" id="GO:0071203">
    <property type="term" value="C:WASH complex"/>
    <property type="evidence" value="ECO:0007669"/>
    <property type="project" value="InterPro"/>
</dbReference>
<evidence type="ECO:0000259" key="7">
    <source>
        <dbReference type="PROSITE" id="PS50016"/>
    </source>
</evidence>
<dbReference type="SUPFAM" id="SSF57903">
    <property type="entry name" value="FYVE/PHD zinc finger"/>
    <property type="match status" value="1"/>
</dbReference>
<evidence type="ECO:0000256" key="2">
    <source>
        <dbReference type="ARBA" id="ARBA00022771"/>
    </source>
</evidence>
<feature type="region of interest" description="Disordered" evidence="6">
    <location>
        <begin position="588"/>
        <end position="615"/>
    </location>
</feature>
<dbReference type="InterPro" id="IPR051144">
    <property type="entry name" value="Formin_homology_domain"/>
</dbReference>
<dbReference type="InterPro" id="IPR001965">
    <property type="entry name" value="Znf_PHD"/>
</dbReference>
<dbReference type="Proteomes" id="UP000440732">
    <property type="component" value="Unassembled WGS sequence"/>
</dbReference>
<keyword evidence="3" id="KW-0862">Zinc</keyword>
<dbReference type="Gene3D" id="3.30.40.10">
    <property type="entry name" value="Zinc/RING finger domain, C3HC4 (zinc finger)"/>
    <property type="match status" value="1"/>
</dbReference>
<dbReference type="InterPro" id="IPR011011">
    <property type="entry name" value="Znf_FYVE_PHD"/>
</dbReference>
<organism evidence="12 18">
    <name type="scientific">Phytophthora fragariae</name>
    <dbReference type="NCBI Taxonomy" id="53985"/>
    <lineage>
        <taxon>Eukaryota</taxon>
        <taxon>Sar</taxon>
        <taxon>Stramenopiles</taxon>
        <taxon>Oomycota</taxon>
        <taxon>Peronosporomycetes</taxon>
        <taxon>Peronosporales</taxon>
        <taxon>Peronosporaceae</taxon>
        <taxon>Phytophthora</taxon>
    </lineage>
</organism>
<evidence type="ECO:0000256" key="4">
    <source>
        <dbReference type="PROSITE-ProRule" id="PRU00146"/>
    </source>
</evidence>
<dbReference type="InterPro" id="IPR019786">
    <property type="entry name" value="Zinc_finger_PHD-type_CS"/>
</dbReference>
<comment type="caution">
    <text evidence="12">The sequence shown here is derived from an EMBL/GenBank/DDBJ whole genome shotgun (WGS) entry which is preliminary data.</text>
</comment>
<protein>
    <recommendedName>
        <fullName evidence="20">Formin-homology 2 domain-containing protein</fullName>
    </recommendedName>
</protein>
<dbReference type="GO" id="GO:0008270">
    <property type="term" value="F:zinc ion binding"/>
    <property type="evidence" value="ECO:0007669"/>
    <property type="project" value="UniProtKB-KW"/>
</dbReference>
<evidence type="ECO:0000313" key="11">
    <source>
        <dbReference type="EMBL" id="KAE9114165.1"/>
    </source>
</evidence>
<dbReference type="PANTHER" id="PTHR45733">
    <property type="entry name" value="FORMIN-J"/>
    <property type="match status" value="1"/>
</dbReference>
<dbReference type="PROSITE" id="PS01359">
    <property type="entry name" value="ZF_PHD_1"/>
    <property type="match status" value="1"/>
</dbReference>
<evidence type="ECO:0000313" key="14">
    <source>
        <dbReference type="EMBL" id="KAE9312593.1"/>
    </source>
</evidence>
<evidence type="ECO:0000256" key="1">
    <source>
        <dbReference type="ARBA" id="ARBA00022723"/>
    </source>
</evidence>
<dbReference type="InterPro" id="IPR042201">
    <property type="entry name" value="FH2_Formin_sf"/>
</dbReference>
<dbReference type="EMBL" id="QXFZ01000496">
    <property type="protein sequence ID" value="KAE9114165.1"/>
    <property type="molecule type" value="Genomic_DNA"/>
</dbReference>
<dbReference type="Gene3D" id="1.20.58.2220">
    <property type="entry name" value="Formin, FH2 domain"/>
    <property type="match status" value="1"/>
</dbReference>
<dbReference type="Proteomes" id="UP000437068">
    <property type="component" value="Unassembled WGS sequence"/>
</dbReference>
<name>A0A6A3U6I3_9STRA</name>
<evidence type="ECO:0000256" key="3">
    <source>
        <dbReference type="ARBA" id="ARBA00022833"/>
    </source>
</evidence>
<evidence type="ECO:0000313" key="16">
    <source>
        <dbReference type="Proteomes" id="UP000437068"/>
    </source>
</evidence>
<feature type="domain" description="Phosphatase tensin-type" evidence="8">
    <location>
        <begin position="27"/>
        <end position="213"/>
    </location>
</feature>
<dbReference type="SUPFAM" id="SSF101447">
    <property type="entry name" value="Formin homology 2 domain (FH2 domain)"/>
    <property type="match status" value="1"/>
</dbReference>
<feature type="region of interest" description="Disordered" evidence="6">
    <location>
        <begin position="1490"/>
        <end position="1512"/>
    </location>
</feature>